<proteinExistence type="inferred from homology"/>
<dbReference type="SUPFAM" id="SSF53474">
    <property type="entry name" value="alpha/beta-Hydrolases"/>
    <property type="match status" value="1"/>
</dbReference>
<dbReference type="EMBL" id="JBHSDL010000006">
    <property type="protein sequence ID" value="MFC4373722.1"/>
    <property type="molecule type" value="Genomic_DNA"/>
</dbReference>
<dbReference type="InterPro" id="IPR019826">
    <property type="entry name" value="Carboxylesterase_B_AS"/>
</dbReference>
<dbReference type="InterPro" id="IPR050309">
    <property type="entry name" value="Type-B_Carboxylest/Lipase"/>
</dbReference>
<keyword evidence="6" id="KW-1185">Reference proteome</keyword>
<dbReference type="EC" id="3.1.1.-" evidence="3"/>
<evidence type="ECO:0000259" key="4">
    <source>
        <dbReference type="Pfam" id="PF00135"/>
    </source>
</evidence>
<reference evidence="6" key="1">
    <citation type="journal article" date="2019" name="Int. J. Syst. Evol. Microbiol.">
        <title>The Global Catalogue of Microorganisms (GCM) 10K type strain sequencing project: providing services to taxonomists for standard genome sequencing and annotation.</title>
        <authorList>
            <consortium name="The Broad Institute Genomics Platform"/>
            <consortium name="The Broad Institute Genome Sequencing Center for Infectious Disease"/>
            <person name="Wu L."/>
            <person name="Ma J."/>
        </authorList>
    </citation>
    <scope>NUCLEOTIDE SEQUENCE [LARGE SCALE GENOMIC DNA]</scope>
    <source>
        <strain evidence="6">IBRC-M 10490</strain>
    </source>
</reference>
<dbReference type="Gene3D" id="3.40.50.1820">
    <property type="entry name" value="alpha/beta hydrolase"/>
    <property type="match status" value="1"/>
</dbReference>
<evidence type="ECO:0000256" key="2">
    <source>
        <dbReference type="ARBA" id="ARBA00022801"/>
    </source>
</evidence>
<feature type="domain" description="Carboxylesterase type B" evidence="4">
    <location>
        <begin position="9"/>
        <end position="464"/>
    </location>
</feature>
<evidence type="ECO:0000256" key="3">
    <source>
        <dbReference type="RuleBase" id="RU361235"/>
    </source>
</evidence>
<protein>
    <recommendedName>
        <fullName evidence="3">Carboxylic ester hydrolase</fullName>
        <ecNumber evidence="3">3.1.1.-</ecNumber>
    </recommendedName>
</protein>
<dbReference type="InterPro" id="IPR002018">
    <property type="entry name" value="CarbesteraseB"/>
</dbReference>
<gene>
    <name evidence="5" type="ORF">ACFO5K_06370</name>
</gene>
<organism evidence="5 6">
    <name type="scientific">Nocardia halotolerans</name>
    <dbReference type="NCBI Taxonomy" id="1755878"/>
    <lineage>
        <taxon>Bacteria</taxon>
        <taxon>Bacillati</taxon>
        <taxon>Actinomycetota</taxon>
        <taxon>Actinomycetes</taxon>
        <taxon>Mycobacteriales</taxon>
        <taxon>Nocardiaceae</taxon>
        <taxon>Nocardia</taxon>
    </lineage>
</organism>
<comment type="caution">
    <text evidence="5">The sequence shown here is derived from an EMBL/GenBank/DDBJ whole genome shotgun (WGS) entry which is preliminary data.</text>
</comment>
<dbReference type="PROSITE" id="PS00122">
    <property type="entry name" value="CARBOXYLESTERASE_B_1"/>
    <property type="match status" value="1"/>
</dbReference>
<evidence type="ECO:0000256" key="1">
    <source>
        <dbReference type="ARBA" id="ARBA00005964"/>
    </source>
</evidence>
<accession>A0ABV8VEC3</accession>
<dbReference type="InterPro" id="IPR029058">
    <property type="entry name" value="AB_hydrolase_fold"/>
</dbReference>
<name>A0ABV8VEC3_9NOCA</name>
<dbReference type="RefSeq" id="WP_378557184.1">
    <property type="nucleotide sequence ID" value="NZ_JBHSDL010000006.1"/>
</dbReference>
<dbReference type="Pfam" id="PF00135">
    <property type="entry name" value="COesterase"/>
    <property type="match status" value="1"/>
</dbReference>
<keyword evidence="2 3" id="KW-0378">Hydrolase</keyword>
<evidence type="ECO:0000313" key="6">
    <source>
        <dbReference type="Proteomes" id="UP001595844"/>
    </source>
</evidence>
<evidence type="ECO:0000313" key="5">
    <source>
        <dbReference type="EMBL" id="MFC4373722.1"/>
    </source>
</evidence>
<dbReference type="Proteomes" id="UP001595844">
    <property type="component" value="Unassembled WGS sequence"/>
</dbReference>
<comment type="similarity">
    <text evidence="1 3">Belongs to the type-B carboxylesterase/lipase family.</text>
</comment>
<sequence>MSDSGNTARPVVTVRDGAVRGIGRGDTAAFFGIPFAAPPIGRLRYLAPAAPASWEGVRDASAPGPTPLRFSQEQQPMVPETPVPGDSILNVNVFAPAPIDPAAGLPVLVWIHGGGYTAGSPTSPWYDGRRFAGDGVVTVTMSYRLGFDGFGFVDGAPLNRGLLDQIAALAWVRDNIAAFGGDPDRVTLAGQSAGGGSVLALLSAPAARGLFHQAVVQSGVLSRMTPERAREHTRALGALLGVEGTDLPAWRAVDETTVLEQLPALTEQVAAAAVPTSIEEFVDRIVDPYADLLGMALTPVVDGETLLGFEDAVAAGFHRGIALLIGTTAHEFVTTADNDAAPRTAARALRGHGVYPETAQRFLDDAAALGPNRVTGQLVAEARFRRPAVQVVAARGAAGEGERTWMYDFRHRSPVVGAAAHCHEIPYVWDLLGAPGVSARLGEHPPQSLADTMHYDWVAFVTDGRCAWPATTTLGRGAMIYDATPSFTPDGYQLDWELAAHGAQHGHD</sequence>
<dbReference type="PANTHER" id="PTHR11559">
    <property type="entry name" value="CARBOXYLESTERASE"/>
    <property type="match status" value="1"/>
</dbReference>